<dbReference type="EMBL" id="JAIVGD010000003">
    <property type="protein sequence ID" value="KAH0775616.1"/>
    <property type="molecule type" value="Genomic_DNA"/>
</dbReference>
<sequence>MEKESKRKPRILCLHGYRESAEILKKLILRWPESVTGKLDLVFLDAPFPAKGKSRLEGFFDPPYFEWFRFNKDFTEFYNFEECLEYIEDFMSKRGPFDGILGFSMAAILCAAIPGMQREGVALKKVPKIKFVILISGAKFGGPSFGVPKLAINAFSSPINCPSLHFLGEKDYQKKDGEVLLECFVDPQVIYHPKGHAIPELGSADILKKLIFRWPESVTGKLDLVFLDGPFPAQGKSPLEGFFDPPYFEWFQSNKDFTEFYNFEECLKYIEDFMLKNGPFDGVLGFSQGAVLGAAIPGMQRDGVALTKFPKIKFVIIISGAKFGGSTYGIPKLATNAFSSPINSPSLHFLGEADFQRKDGEILLECFVDPQVIHHSKGHTIPKLDDSNVEIMLGFIEKNSTTFKQGTSLSTV</sequence>
<dbReference type="Proteomes" id="UP000826656">
    <property type="component" value="Unassembled WGS sequence"/>
</dbReference>
<dbReference type="PANTHER" id="PTHR22778:SF52">
    <property type="entry name" value="SERINE HYDROLASE FSH DOMAIN-CONTAINING PROTEIN"/>
    <property type="match status" value="1"/>
</dbReference>
<dbReference type="InterPro" id="IPR005645">
    <property type="entry name" value="FSH-like_dom"/>
</dbReference>
<keyword evidence="3" id="KW-1185">Reference proteome</keyword>
<protein>
    <recommendedName>
        <fullName evidence="1">Serine hydrolase domain-containing protein</fullName>
    </recommendedName>
</protein>
<proteinExistence type="predicted"/>
<name>A0ABQ7W4B3_SOLTU</name>
<accession>A0ABQ7W4B3</accession>
<dbReference type="PANTHER" id="PTHR22778">
    <property type="entry name" value="OVARIAN CANCER GENE-2 PROTEIN-RELATED"/>
    <property type="match status" value="1"/>
</dbReference>
<dbReference type="InterPro" id="IPR029058">
    <property type="entry name" value="AB_hydrolase_fold"/>
</dbReference>
<reference evidence="2 3" key="1">
    <citation type="journal article" date="2021" name="bioRxiv">
        <title>Chromosome-scale and haplotype-resolved genome assembly of a tetraploid potato cultivar.</title>
        <authorList>
            <person name="Sun H."/>
            <person name="Jiao W.-B."/>
            <person name="Krause K."/>
            <person name="Campoy J.A."/>
            <person name="Goel M."/>
            <person name="Folz-Donahue K."/>
            <person name="Kukat C."/>
            <person name="Huettel B."/>
            <person name="Schneeberger K."/>
        </authorList>
    </citation>
    <scope>NUCLEOTIDE SEQUENCE [LARGE SCALE GENOMIC DNA]</scope>
    <source>
        <strain evidence="2">SolTubOtavaFocal</strain>
        <tissue evidence="2">Leaves</tissue>
    </source>
</reference>
<comment type="caution">
    <text evidence="2">The sequence shown here is derived from an EMBL/GenBank/DDBJ whole genome shotgun (WGS) entry which is preliminary data.</text>
</comment>
<feature type="domain" description="Serine hydrolase" evidence="1">
    <location>
        <begin position="204"/>
        <end position="387"/>
    </location>
</feature>
<organism evidence="2 3">
    <name type="scientific">Solanum tuberosum</name>
    <name type="common">Potato</name>
    <dbReference type="NCBI Taxonomy" id="4113"/>
    <lineage>
        <taxon>Eukaryota</taxon>
        <taxon>Viridiplantae</taxon>
        <taxon>Streptophyta</taxon>
        <taxon>Embryophyta</taxon>
        <taxon>Tracheophyta</taxon>
        <taxon>Spermatophyta</taxon>
        <taxon>Magnoliopsida</taxon>
        <taxon>eudicotyledons</taxon>
        <taxon>Gunneridae</taxon>
        <taxon>Pentapetalae</taxon>
        <taxon>asterids</taxon>
        <taxon>lamiids</taxon>
        <taxon>Solanales</taxon>
        <taxon>Solanaceae</taxon>
        <taxon>Solanoideae</taxon>
        <taxon>Solaneae</taxon>
        <taxon>Solanum</taxon>
    </lineage>
</organism>
<evidence type="ECO:0000259" key="1">
    <source>
        <dbReference type="Pfam" id="PF03959"/>
    </source>
</evidence>
<feature type="domain" description="Serine hydrolase" evidence="1">
    <location>
        <begin position="7"/>
        <end position="201"/>
    </location>
</feature>
<evidence type="ECO:0000313" key="2">
    <source>
        <dbReference type="EMBL" id="KAH0775616.1"/>
    </source>
</evidence>
<dbReference type="Pfam" id="PF03959">
    <property type="entry name" value="FSH1"/>
    <property type="match status" value="2"/>
</dbReference>
<evidence type="ECO:0000313" key="3">
    <source>
        <dbReference type="Proteomes" id="UP000826656"/>
    </source>
</evidence>
<dbReference type="Gene3D" id="3.40.50.1820">
    <property type="entry name" value="alpha/beta hydrolase"/>
    <property type="match status" value="2"/>
</dbReference>
<dbReference type="SUPFAM" id="SSF53474">
    <property type="entry name" value="alpha/beta-Hydrolases"/>
    <property type="match status" value="2"/>
</dbReference>
<gene>
    <name evidence="2" type="ORF">KY290_007027</name>
</gene>